<evidence type="ECO:0000256" key="9">
    <source>
        <dbReference type="ARBA" id="ARBA00023328"/>
    </source>
</evidence>
<evidence type="ECO:0000313" key="11">
    <source>
        <dbReference type="Proteomes" id="UP000198372"/>
    </source>
</evidence>
<dbReference type="GO" id="GO:0000070">
    <property type="term" value="P:mitotic sister chromatid segregation"/>
    <property type="evidence" value="ECO:0007669"/>
    <property type="project" value="TreeGrafter"/>
</dbReference>
<comment type="subcellular location">
    <subcellularLocation>
        <location evidence="1">Chromosome</location>
        <location evidence="1">Centromere</location>
        <location evidence="1">Kinetochore</location>
    </subcellularLocation>
</comment>
<dbReference type="EMBL" id="FMSP01000005">
    <property type="protein sequence ID" value="SCV69756.1"/>
    <property type="molecule type" value="Genomic_DNA"/>
</dbReference>
<protein>
    <submittedName>
        <fullName evidence="10">BQ2448_1150 protein</fullName>
    </submittedName>
</protein>
<dbReference type="OrthoDB" id="1884855at2759"/>
<name>A0A238FF93_9BASI</name>
<evidence type="ECO:0000256" key="8">
    <source>
        <dbReference type="ARBA" id="ARBA00023306"/>
    </source>
</evidence>
<evidence type="ECO:0000313" key="10">
    <source>
        <dbReference type="EMBL" id="SCV69756.1"/>
    </source>
</evidence>
<evidence type="ECO:0000256" key="6">
    <source>
        <dbReference type="ARBA" id="ARBA00022838"/>
    </source>
</evidence>
<dbReference type="GO" id="GO:0051382">
    <property type="term" value="P:kinetochore assembly"/>
    <property type="evidence" value="ECO:0007669"/>
    <property type="project" value="TreeGrafter"/>
</dbReference>
<dbReference type="AlphaFoldDB" id="A0A238FF93"/>
<keyword evidence="3" id="KW-0158">Chromosome</keyword>
<proteinExistence type="inferred from homology"/>
<keyword evidence="9" id="KW-0137">Centromere</keyword>
<keyword evidence="11" id="KW-1185">Reference proteome</keyword>
<evidence type="ECO:0000256" key="4">
    <source>
        <dbReference type="ARBA" id="ARBA00022618"/>
    </source>
</evidence>
<dbReference type="GO" id="GO:0000444">
    <property type="term" value="C:MIS12/MIND type complex"/>
    <property type="evidence" value="ECO:0007669"/>
    <property type="project" value="TreeGrafter"/>
</dbReference>
<keyword evidence="6" id="KW-0995">Kinetochore</keyword>
<comment type="similarity">
    <text evidence="2">Belongs to the mis12 family.</text>
</comment>
<evidence type="ECO:0000256" key="5">
    <source>
        <dbReference type="ARBA" id="ARBA00022776"/>
    </source>
</evidence>
<dbReference type="PANTHER" id="PTHR14527">
    <property type="entry name" value="PROTEIN MIS12 HOMOLOG"/>
    <property type="match status" value="1"/>
</dbReference>
<reference evidence="11" key="1">
    <citation type="submission" date="2016-09" db="EMBL/GenBank/DDBJ databases">
        <authorList>
            <person name="Jeantristanb JTB J.-T."/>
            <person name="Ricardo R."/>
        </authorList>
    </citation>
    <scope>NUCLEOTIDE SEQUENCE [LARGE SCALE GENOMIC DNA]</scope>
</reference>
<evidence type="ECO:0000256" key="7">
    <source>
        <dbReference type="ARBA" id="ARBA00023054"/>
    </source>
</evidence>
<keyword evidence="7" id="KW-0175">Coiled coil</keyword>
<dbReference type="Pfam" id="PF05859">
    <property type="entry name" value="Mis12"/>
    <property type="match status" value="1"/>
</dbReference>
<dbReference type="GO" id="GO:0051301">
    <property type="term" value="P:cell division"/>
    <property type="evidence" value="ECO:0007669"/>
    <property type="project" value="UniProtKB-KW"/>
</dbReference>
<dbReference type="InterPro" id="IPR008685">
    <property type="entry name" value="Centromere_Mis12"/>
</dbReference>
<dbReference type="Proteomes" id="UP000198372">
    <property type="component" value="Unassembled WGS sequence"/>
</dbReference>
<sequence>MTSEYIPPLTSLSEAEQRAIKSSLLTEHFQFPPETFARNGMDLANQTIYAASKIVEDSLMTMTRPPEEEGDERPFVFDGDDVQKGVYRLETLLEAAVDKYFDLFELFALRNSFNLPSELIPYIVLSHQERLDDALLGQDRSAIEEYEHEFALYEQALQQERALKCVEELGQRKLNRINAIANEVGQMSSSEPISSRVEHLSSQLPQLHQQLVALLEAPSPSLSTSLGTHTNPSSSTTIAHEPWSESRSAFVNWATKAKIDALPTSTMTTMGSGTGAAGSVEDSALEGLRRGMQETGRGEEAMVSSYLKSECCERVD</sequence>
<keyword evidence="4" id="KW-0132">Cell division</keyword>
<dbReference type="PANTHER" id="PTHR14527:SF2">
    <property type="entry name" value="PROTEIN MIS12 HOMOLOG"/>
    <property type="match status" value="1"/>
</dbReference>
<accession>A0A238FF93</accession>
<dbReference type="GO" id="GO:0005634">
    <property type="term" value="C:nucleus"/>
    <property type="evidence" value="ECO:0007669"/>
    <property type="project" value="InterPro"/>
</dbReference>
<evidence type="ECO:0000256" key="1">
    <source>
        <dbReference type="ARBA" id="ARBA00004629"/>
    </source>
</evidence>
<keyword evidence="8" id="KW-0131">Cell cycle</keyword>
<organism evidence="10 11">
    <name type="scientific">Microbotryum intermedium</name>
    <dbReference type="NCBI Taxonomy" id="269621"/>
    <lineage>
        <taxon>Eukaryota</taxon>
        <taxon>Fungi</taxon>
        <taxon>Dikarya</taxon>
        <taxon>Basidiomycota</taxon>
        <taxon>Pucciniomycotina</taxon>
        <taxon>Microbotryomycetes</taxon>
        <taxon>Microbotryales</taxon>
        <taxon>Microbotryaceae</taxon>
        <taxon>Microbotryum</taxon>
    </lineage>
</organism>
<evidence type="ECO:0000256" key="2">
    <source>
        <dbReference type="ARBA" id="ARBA00008643"/>
    </source>
</evidence>
<gene>
    <name evidence="10" type="ORF">BQ2448_1150</name>
</gene>
<keyword evidence="5" id="KW-0498">Mitosis</keyword>
<evidence type="ECO:0000256" key="3">
    <source>
        <dbReference type="ARBA" id="ARBA00022454"/>
    </source>
</evidence>